<dbReference type="GO" id="GO:0016491">
    <property type="term" value="F:oxidoreductase activity"/>
    <property type="evidence" value="ECO:0007669"/>
    <property type="project" value="UniProtKB-KW"/>
</dbReference>
<keyword evidence="14" id="KW-1185">Reference proteome</keyword>
<dbReference type="InterPro" id="IPR012932">
    <property type="entry name" value="VKOR"/>
</dbReference>
<evidence type="ECO:0000313" key="12">
    <source>
        <dbReference type="EMBL" id="KTF03908.1"/>
    </source>
</evidence>
<proteinExistence type="inferred from homology"/>
<dbReference type="Pfam" id="PF07884">
    <property type="entry name" value="VKOR"/>
    <property type="match status" value="1"/>
</dbReference>
<evidence type="ECO:0000256" key="2">
    <source>
        <dbReference type="ARBA" id="ARBA00006214"/>
    </source>
</evidence>
<keyword evidence="6" id="KW-0560">Oxidoreductase</keyword>
<comment type="similarity">
    <text evidence="2">Belongs to the VKOR family.</text>
</comment>
<name>A0A0W1KIU5_9ACTO</name>
<dbReference type="GO" id="GO:0016020">
    <property type="term" value="C:membrane"/>
    <property type="evidence" value="ECO:0007669"/>
    <property type="project" value="UniProtKB-SubCell"/>
</dbReference>
<evidence type="ECO:0000256" key="1">
    <source>
        <dbReference type="ARBA" id="ARBA00004141"/>
    </source>
</evidence>
<dbReference type="RefSeq" id="WP_062613783.1">
    <property type="nucleotide sequence ID" value="NZ_CALTZF010000008.1"/>
</dbReference>
<dbReference type="CDD" id="cd12922">
    <property type="entry name" value="VKOR_5"/>
    <property type="match status" value="1"/>
</dbReference>
<keyword evidence="7 10" id="KW-0472">Membrane</keyword>
<dbReference type="EMBL" id="LNIZ01000005">
    <property type="protein sequence ID" value="KTF03908.1"/>
    <property type="molecule type" value="Genomic_DNA"/>
</dbReference>
<dbReference type="InterPro" id="IPR041714">
    <property type="entry name" value="VKOR_Actinobacteria"/>
</dbReference>
<keyword evidence="9" id="KW-0676">Redox-active center</keyword>
<evidence type="ECO:0000313" key="13">
    <source>
        <dbReference type="EMBL" id="MDK8602045.1"/>
    </source>
</evidence>
<feature type="transmembrane region" description="Helical" evidence="10">
    <location>
        <begin position="94"/>
        <end position="113"/>
    </location>
</feature>
<evidence type="ECO:0000256" key="5">
    <source>
        <dbReference type="ARBA" id="ARBA00022989"/>
    </source>
</evidence>
<evidence type="ECO:0000256" key="7">
    <source>
        <dbReference type="ARBA" id="ARBA00023136"/>
    </source>
</evidence>
<evidence type="ECO:0000256" key="4">
    <source>
        <dbReference type="ARBA" id="ARBA00022719"/>
    </source>
</evidence>
<evidence type="ECO:0000256" key="10">
    <source>
        <dbReference type="SAM" id="Phobius"/>
    </source>
</evidence>
<evidence type="ECO:0000313" key="14">
    <source>
        <dbReference type="Proteomes" id="UP000054404"/>
    </source>
</evidence>
<evidence type="ECO:0000256" key="9">
    <source>
        <dbReference type="ARBA" id="ARBA00023284"/>
    </source>
</evidence>
<feature type="transmembrane region" description="Helical" evidence="10">
    <location>
        <begin position="153"/>
        <end position="173"/>
    </location>
</feature>
<dbReference type="Gene3D" id="1.20.1440.130">
    <property type="entry name" value="VKOR domain"/>
    <property type="match status" value="1"/>
</dbReference>
<dbReference type="AlphaFoldDB" id="A0A0W1KIU5"/>
<evidence type="ECO:0000256" key="6">
    <source>
        <dbReference type="ARBA" id="ARBA00023002"/>
    </source>
</evidence>
<comment type="subcellular location">
    <subcellularLocation>
        <location evidence="1">Membrane</location>
        <topology evidence="1">Multi-pass membrane protein</topology>
    </subcellularLocation>
</comment>
<keyword evidence="8" id="KW-1015">Disulfide bond</keyword>
<keyword evidence="3 10" id="KW-0812">Transmembrane</keyword>
<keyword evidence="4" id="KW-0874">Quinone</keyword>
<dbReference type="Proteomes" id="UP000054404">
    <property type="component" value="Unassembled WGS sequence"/>
</dbReference>
<dbReference type="GO" id="GO:0048038">
    <property type="term" value="F:quinone binding"/>
    <property type="evidence" value="ECO:0007669"/>
    <property type="project" value="UniProtKB-KW"/>
</dbReference>
<dbReference type="PATRIC" id="fig|59561.3.peg.1229"/>
<reference evidence="12 14" key="1">
    <citation type="submission" date="2015-11" db="EMBL/GenBank/DDBJ databases">
        <title>Draft Genome Sequence of the Type Strain Trueperella bernardiae LCDC 89-0504T, Isolated from Blood Culture.</title>
        <authorList>
            <person name="Bernier A.-M."/>
            <person name="Bernard K."/>
        </authorList>
    </citation>
    <scope>NUCLEOTIDE SEQUENCE [LARGE SCALE GENOMIC DNA]</scope>
    <source>
        <strain evidence="12 14">LCDC 89-0504</strain>
    </source>
</reference>
<feature type="transmembrane region" description="Helical" evidence="10">
    <location>
        <begin position="35"/>
        <end position="53"/>
    </location>
</feature>
<accession>A0A0W1KIU5</accession>
<evidence type="ECO:0000256" key="8">
    <source>
        <dbReference type="ARBA" id="ARBA00023157"/>
    </source>
</evidence>
<comment type="caution">
    <text evidence="12">The sequence shown here is derived from an EMBL/GenBank/DDBJ whole genome shotgun (WGS) entry which is preliminary data.</text>
</comment>
<feature type="domain" description="Vitamin K epoxide reductase" evidence="11">
    <location>
        <begin position="30"/>
        <end position="172"/>
    </location>
</feature>
<reference evidence="13" key="2">
    <citation type="submission" date="2023-05" db="EMBL/GenBank/DDBJ databases">
        <title>Genomic Catalog of Human Bladder Bacteria.</title>
        <authorList>
            <person name="Du J."/>
        </authorList>
    </citation>
    <scope>NUCLEOTIDE SEQUENCE</scope>
    <source>
        <strain evidence="13">UMB1304A</strain>
    </source>
</reference>
<keyword evidence="5 10" id="KW-1133">Transmembrane helix</keyword>
<dbReference type="InterPro" id="IPR038354">
    <property type="entry name" value="VKOR_sf"/>
</dbReference>
<dbReference type="STRING" id="59561.AQZ59_01237"/>
<gene>
    <name evidence="12" type="ORF">AQZ59_01237</name>
    <name evidence="13" type="ORF">QP858_06195</name>
</gene>
<feature type="transmembrane region" description="Helical" evidence="10">
    <location>
        <begin position="194"/>
        <end position="213"/>
    </location>
</feature>
<dbReference type="EMBL" id="JASPDQ010000013">
    <property type="protein sequence ID" value="MDK8602045.1"/>
    <property type="molecule type" value="Genomic_DNA"/>
</dbReference>
<dbReference type="OrthoDB" id="9783799at2"/>
<feature type="transmembrane region" description="Helical" evidence="10">
    <location>
        <begin position="120"/>
        <end position="141"/>
    </location>
</feature>
<dbReference type="SMART" id="SM00756">
    <property type="entry name" value="VKc"/>
    <property type="match status" value="1"/>
</dbReference>
<organism evidence="12 14">
    <name type="scientific">Trueperella bernardiae</name>
    <dbReference type="NCBI Taxonomy" id="59561"/>
    <lineage>
        <taxon>Bacteria</taxon>
        <taxon>Bacillati</taxon>
        <taxon>Actinomycetota</taxon>
        <taxon>Actinomycetes</taxon>
        <taxon>Actinomycetales</taxon>
        <taxon>Actinomycetaceae</taxon>
        <taxon>Trueperella</taxon>
    </lineage>
</organism>
<dbReference type="Proteomes" id="UP001225576">
    <property type="component" value="Unassembled WGS sequence"/>
</dbReference>
<evidence type="ECO:0000256" key="3">
    <source>
        <dbReference type="ARBA" id="ARBA00022692"/>
    </source>
</evidence>
<evidence type="ECO:0000259" key="11">
    <source>
        <dbReference type="SMART" id="SM00756"/>
    </source>
</evidence>
<protein>
    <submittedName>
        <fullName evidence="12">Vitamin K epoxide reductase family protein</fullName>
    </submittedName>
</protein>
<sequence length="220" mass="24296">MSELDIEEMDRRIAKFEAKASEHERAGGASLETSLTMIITGAIGLFASLMLVLSEFTYYKNPNASLICDVNPLIGCSKYFTAWQGHLLFGVPNALFGMMFFAGIVALGLVLAFGGTLHRWLWNAALAGAGMGIVWVVWFAYESYVVNRSLCPFCLVVWIVTIPLFIVLLARVAQAGHLGEGAEGFGSALVRNRWITVAVVYLVLVLFTVIWFWDSWALVF</sequence>